<dbReference type="Gene3D" id="3.40.50.300">
    <property type="entry name" value="P-loop containing nucleotide triphosphate hydrolases"/>
    <property type="match status" value="1"/>
</dbReference>
<protein>
    <recommendedName>
        <fullName evidence="1">ATPase AAA-type core domain-containing protein</fullName>
    </recommendedName>
</protein>
<comment type="caution">
    <text evidence="2">The sequence shown here is derived from an EMBL/GenBank/DDBJ whole genome shotgun (WGS) entry which is preliminary data.</text>
</comment>
<dbReference type="AlphaFoldDB" id="A0A2A6ZCV2"/>
<dbReference type="InterPro" id="IPR027417">
    <property type="entry name" value="P-loop_NTPase"/>
</dbReference>
<dbReference type="Pfam" id="PF13304">
    <property type="entry name" value="AAA_21"/>
    <property type="match status" value="1"/>
</dbReference>
<dbReference type="GO" id="GO:0016887">
    <property type="term" value="F:ATP hydrolysis activity"/>
    <property type="evidence" value="ECO:0007669"/>
    <property type="project" value="InterPro"/>
</dbReference>
<dbReference type="GO" id="GO:0005524">
    <property type="term" value="F:ATP binding"/>
    <property type="evidence" value="ECO:0007669"/>
    <property type="project" value="InterPro"/>
</dbReference>
<evidence type="ECO:0000313" key="3">
    <source>
        <dbReference type="Proteomes" id="UP000220752"/>
    </source>
</evidence>
<dbReference type="SUPFAM" id="SSF52540">
    <property type="entry name" value="P-loop containing nucleoside triphosphate hydrolases"/>
    <property type="match status" value="1"/>
</dbReference>
<gene>
    <name evidence="2" type="ORF">CGS46_04080</name>
</gene>
<name>A0A2A6ZCV2_9FIRM</name>
<evidence type="ECO:0000259" key="1">
    <source>
        <dbReference type="Pfam" id="PF13304"/>
    </source>
</evidence>
<sequence length="394" mass="44569">MLLQFSVTNHRSIKETSIISLKASTDKSLADCLISPDEKKQLVPVLALYGANAAGKSNVLHALLLMREMVCGRYAKLLKGEPLPQEPFAFTNQPTQPTSFEAIYFYGGIKYAYGFSFDKSKVLTEYLYHWPNGREALIFSREGSSYQFRENVQEQLTLSGRTAENRLYLSSSNEWNCPQTEKAYLWFFEKLTGFMGTEMRLDATLSAIRQGGSEKSRILHEMLCADLGIKDIRITGSKDEPVISALHTLDSREGTSKGFWLPLGLESVGTQRFFSRIGMWLAALESGAVLVVDEIESSMHPLLTRHLIEMVQDTAINTNHAQLIFTTHDNGLLDLTLLRRDQIWFAEKNEKTMQTDIYALTEFSPRKGENIAKGYLQGRYGAIPHMRKELLRSV</sequence>
<dbReference type="PANTHER" id="PTHR40396">
    <property type="entry name" value="ATPASE-LIKE PROTEIN"/>
    <property type="match status" value="1"/>
</dbReference>
<dbReference type="Proteomes" id="UP000220752">
    <property type="component" value="Unassembled WGS sequence"/>
</dbReference>
<accession>A0A2A6ZCV2</accession>
<dbReference type="EMBL" id="NMTQ01000020">
    <property type="protein sequence ID" value="PDX59154.1"/>
    <property type="molecule type" value="Genomic_DNA"/>
</dbReference>
<keyword evidence="3" id="KW-1185">Reference proteome</keyword>
<organism evidence="2 3">
    <name type="scientific">Faecalibacterium langellae</name>
    <dbReference type="NCBI Taxonomy" id="3435293"/>
    <lineage>
        <taxon>Bacteria</taxon>
        <taxon>Bacillati</taxon>
        <taxon>Bacillota</taxon>
        <taxon>Clostridia</taxon>
        <taxon>Eubacteriales</taxon>
        <taxon>Oscillospiraceae</taxon>
        <taxon>Faecalibacterium</taxon>
    </lineage>
</organism>
<dbReference type="PANTHER" id="PTHR40396:SF1">
    <property type="entry name" value="ATPASE AAA-TYPE CORE DOMAIN-CONTAINING PROTEIN"/>
    <property type="match status" value="1"/>
</dbReference>
<feature type="domain" description="ATPase AAA-type core" evidence="1">
    <location>
        <begin position="46"/>
        <end position="334"/>
    </location>
</feature>
<evidence type="ECO:0000313" key="2">
    <source>
        <dbReference type="EMBL" id="PDX59154.1"/>
    </source>
</evidence>
<reference evidence="2 3" key="1">
    <citation type="journal article" date="2017" name="Front. Microbiol.">
        <title>New Insights into the Diversity of the Genus Faecalibacterium.</title>
        <authorList>
            <person name="Benevides L."/>
            <person name="Burman S."/>
            <person name="Martin R."/>
            <person name="Robert V."/>
            <person name="Thomas M."/>
            <person name="Miquel S."/>
            <person name="Chain F."/>
            <person name="Sokol H."/>
            <person name="Bermudez-Humaran L.G."/>
            <person name="Morrison M."/>
            <person name="Langella P."/>
            <person name="Azevedo V.A."/>
            <person name="Chatel J.M."/>
            <person name="Soares S."/>
        </authorList>
    </citation>
    <scope>NUCLEOTIDE SEQUENCE [LARGE SCALE GENOMIC DNA]</scope>
    <source>
        <strain evidence="3">CNCM I-4540</strain>
    </source>
</reference>
<proteinExistence type="predicted"/>
<dbReference type="InterPro" id="IPR003959">
    <property type="entry name" value="ATPase_AAA_core"/>
</dbReference>